<keyword evidence="1" id="KW-0812">Transmembrane</keyword>
<evidence type="ECO:0008006" key="4">
    <source>
        <dbReference type="Google" id="ProtNLM"/>
    </source>
</evidence>
<sequence length="132" mass="14512">MKIAKIIATFLTALFIGIVLIERIPGVLVDTDAPYEWLMFGLFKIALLDDITHGLSGLAGIVALLSGYRWTVKYLMVIGGYYSLDALFYITNGFFTGQGVIDNFLLNGPHILIAVLVIIALSKSVHHIELTE</sequence>
<feature type="transmembrane region" description="Helical" evidence="1">
    <location>
        <begin position="104"/>
        <end position="122"/>
    </location>
</feature>
<organism evidence="2 3">
    <name type="scientific">Methyloglobulus morosus KoM1</name>
    <dbReference type="NCBI Taxonomy" id="1116472"/>
    <lineage>
        <taxon>Bacteria</taxon>
        <taxon>Pseudomonadati</taxon>
        <taxon>Pseudomonadota</taxon>
        <taxon>Gammaproteobacteria</taxon>
        <taxon>Methylococcales</taxon>
        <taxon>Methylococcaceae</taxon>
        <taxon>Methyloglobulus</taxon>
    </lineage>
</organism>
<dbReference type="RefSeq" id="WP_023493359.1">
    <property type="nucleotide sequence ID" value="NZ_AYLO01000011.1"/>
</dbReference>
<name>V5C102_9GAMM</name>
<evidence type="ECO:0000313" key="2">
    <source>
        <dbReference type="EMBL" id="ESS73769.1"/>
    </source>
</evidence>
<dbReference type="EMBL" id="AYLO01000011">
    <property type="protein sequence ID" value="ESS73769.1"/>
    <property type="molecule type" value="Genomic_DNA"/>
</dbReference>
<feature type="transmembrane region" description="Helical" evidence="1">
    <location>
        <begin position="72"/>
        <end position="92"/>
    </location>
</feature>
<keyword evidence="3" id="KW-1185">Reference proteome</keyword>
<proteinExistence type="predicted"/>
<accession>V5C102</accession>
<keyword evidence="1" id="KW-0472">Membrane</keyword>
<protein>
    <recommendedName>
        <fullName evidence="4">DUF4383 domain-containing protein</fullName>
    </recommendedName>
</protein>
<dbReference type="STRING" id="1116472.MGMO_11c00760"/>
<dbReference type="Proteomes" id="UP000017842">
    <property type="component" value="Unassembled WGS sequence"/>
</dbReference>
<gene>
    <name evidence="2" type="ORF">MGMO_11c00760</name>
</gene>
<dbReference type="OrthoDB" id="9768783at2"/>
<comment type="caution">
    <text evidence="2">The sequence shown here is derived from an EMBL/GenBank/DDBJ whole genome shotgun (WGS) entry which is preliminary data.</text>
</comment>
<reference evidence="2 3" key="1">
    <citation type="journal article" date="2013" name="Genome Announc.">
        <title>Draft Genome Sequence of the Methanotrophic Gammaproteobacterium Methyloglobulus morosus DSM 22980 Strain KoM1.</title>
        <authorList>
            <person name="Poehlein A."/>
            <person name="Deutzmann J.S."/>
            <person name="Daniel R."/>
            <person name="Simeonova D.D."/>
        </authorList>
    </citation>
    <scope>NUCLEOTIDE SEQUENCE [LARGE SCALE GENOMIC DNA]</scope>
    <source>
        <strain evidence="2 3">KoM1</strain>
    </source>
</reference>
<evidence type="ECO:0000256" key="1">
    <source>
        <dbReference type="SAM" id="Phobius"/>
    </source>
</evidence>
<dbReference type="AlphaFoldDB" id="V5C102"/>
<keyword evidence="1" id="KW-1133">Transmembrane helix</keyword>
<evidence type="ECO:0000313" key="3">
    <source>
        <dbReference type="Proteomes" id="UP000017842"/>
    </source>
</evidence>